<protein>
    <submittedName>
        <fullName evidence="1">DUF4177 domain-containing protein</fullName>
    </submittedName>
</protein>
<reference evidence="1 2" key="1">
    <citation type="journal article" date="2010" name="Int. J. Syst. Evol. Microbiol.">
        <title>Bacillus horneckiae sp. nov., isolated from a spacecraft-assembly clean room.</title>
        <authorList>
            <person name="Vaishampayan P."/>
            <person name="Probst A."/>
            <person name="Krishnamurthi S."/>
            <person name="Ghosh S."/>
            <person name="Osman S."/>
            <person name="McDowall A."/>
            <person name="Ruckmani A."/>
            <person name="Mayilraj S."/>
            <person name="Venkateswaran K."/>
        </authorList>
    </citation>
    <scope>NUCLEOTIDE SEQUENCE [LARGE SCALE GENOMIC DNA]</scope>
    <source>
        <strain evidence="2">1PO1SC</strain>
    </source>
</reference>
<dbReference type="AlphaFoldDB" id="A0A2N0ZBU8"/>
<dbReference type="Proteomes" id="UP000233343">
    <property type="component" value="Unassembled WGS sequence"/>
</dbReference>
<evidence type="ECO:0000313" key="1">
    <source>
        <dbReference type="EMBL" id="PKG26986.1"/>
    </source>
</evidence>
<organism evidence="1 2">
    <name type="scientific">Cytobacillus horneckiae</name>
    <dbReference type="NCBI Taxonomy" id="549687"/>
    <lineage>
        <taxon>Bacteria</taxon>
        <taxon>Bacillati</taxon>
        <taxon>Bacillota</taxon>
        <taxon>Bacilli</taxon>
        <taxon>Bacillales</taxon>
        <taxon>Bacillaceae</taxon>
        <taxon>Cytobacillus</taxon>
    </lineage>
</organism>
<keyword evidence="2" id="KW-1185">Reference proteome</keyword>
<sequence>MYDYKFVEISVGSFTGTPKEDYQEIIHTHAKEGWRLHQILTPPFAAGGQALTMEIIFEKKLME</sequence>
<proteinExistence type="predicted"/>
<accession>A0A2N0ZBU8</accession>
<dbReference type="RefSeq" id="WP_066196560.1">
    <property type="nucleotide sequence ID" value="NZ_JAMAUX010000003.1"/>
</dbReference>
<gene>
    <name evidence="1" type="ORF">CWS20_21310</name>
</gene>
<comment type="caution">
    <text evidence="1">The sequence shown here is derived from an EMBL/GenBank/DDBJ whole genome shotgun (WGS) entry which is preliminary data.</text>
</comment>
<name>A0A2N0ZBU8_9BACI</name>
<dbReference type="InterPro" id="IPR025234">
    <property type="entry name" value="YjzH-like"/>
</dbReference>
<evidence type="ECO:0000313" key="2">
    <source>
        <dbReference type="Proteomes" id="UP000233343"/>
    </source>
</evidence>
<dbReference type="EMBL" id="PISD01000053">
    <property type="protein sequence ID" value="PKG26986.1"/>
    <property type="molecule type" value="Genomic_DNA"/>
</dbReference>
<dbReference type="Pfam" id="PF13783">
    <property type="entry name" value="DUF4177"/>
    <property type="match status" value="1"/>
</dbReference>